<dbReference type="InterPro" id="IPR011006">
    <property type="entry name" value="CheY-like_superfamily"/>
</dbReference>
<feature type="domain" description="Histidine kinase" evidence="8">
    <location>
        <begin position="386"/>
        <end position="608"/>
    </location>
</feature>
<dbReference type="SMART" id="SM00388">
    <property type="entry name" value="HisKA"/>
    <property type="match status" value="1"/>
</dbReference>
<dbReference type="AlphaFoldDB" id="A0A1W1B9Y5"/>
<dbReference type="InterPro" id="IPR013587">
    <property type="entry name" value="Nitrate/nitrite_sensing"/>
</dbReference>
<dbReference type="InterPro" id="IPR036097">
    <property type="entry name" value="HisK_dim/P_sf"/>
</dbReference>
<evidence type="ECO:0000256" key="4">
    <source>
        <dbReference type="ARBA" id="ARBA00022679"/>
    </source>
</evidence>
<evidence type="ECO:0000259" key="9">
    <source>
        <dbReference type="PROSITE" id="PS50110"/>
    </source>
</evidence>
<dbReference type="PANTHER" id="PTHR45339">
    <property type="entry name" value="HYBRID SIGNAL TRANSDUCTION HISTIDINE KINASE J"/>
    <property type="match status" value="1"/>
</dbReference>
<evidence type="ECO:0000256" key="3">
    <source>
        <dbReference type="ARBA" id="ARBA00022553"/>
    </source>
</evidence>
<keyword evidence="7" id="KW-1133">Transmembrane helix</keyword>
<dbReference type="InterPro" id="IPR005467">
    <property type="entry name" value="His_kinase_dom"/>
</dbReference>
<keyword evidence="7" id="KW-0812">Transmembrane</keyword>
<evidence type="ECO:0000256" key="7">
    <source>
        <dbReference type="SAM" id="Phobius"/>
    </source>
</evidence>
<dbReference type="InterPro" id="IPR001789">
    <property type="entry name" value="Sig_transdc_resp-reg_receiver"/>
</dbReference>
<organism evidence="10">
    <name type="scientific">hydrothermal vent metagenome</name>
    <dbReference type="NCBI Taxonomy" id="652676"/>
    <lineage>
        <taxon>unclassified sequences</taxon>
        <taxon>metagenomes</taxon>
        <taxon>ecological metagenomes</taxon>
    </lineage>
</organism>
<dbReference type="Gene3D" id="1.10.287.130">
    <property type="match status" value="1"/>
</dbReference>
<dbReference type="InterPro" id="IPR036890">
    <property type="entry name" value="HATPase_C_sf"/>
</dbReference>
<keyword evidence="3" id="KW-0597">Phosphoprotein</keyword>
<dbReference type="FunFam" id="1.10.287.130:FF:000001">
    <property type="entry name" value="Two-component sensor histidine kinase"/>
    <property type="match status" value="1"/>
</dbReference>
<evidence type="ECO:0000256" key="2">
    <source>
        <dbReference type="ARBA" id="ARBA00012438"/>
    </source>
</evidence>
<dbReference type="PROSITE" id="PS50109">
    <property type="entry name" value="HIS_KIN"/>
    <property type="match status" value="1"/>
</dbReference>
<dbReference type="SUPFAM" id="SSF47384">
    <property type="entry name" value="Homodimeric domain of signal transducing histidine kinase"/>
    <property type="match status" value="1"/>
</dbReference>
<dbReference type="Gene3D" id="3.40.50.2300">
    <property type="match status" value="1"/>
</dbReference>
<keyword evidence="7" id="KW-0472">Membrane</keyword>
<dbReference type="EC" id="2.7.13.3" evidence="2"/>
<comment type="catalytic activity">
    <reaction evidence="1">
        <text>ATP + protein L-histidine = ADP + protein N-phospho-L-histidine.</text>
        <dbReference type="EC" id="2.7.13.3"/>
    </reaction>
</comment>
<sequence length="1038" mass="117290">MKIINNKNILVLLITSVVAILAILLYYTYISYIKYEHSGDSIKSMVLVKKLNGMLDHIDEERANSAVYLGTKGKSEFKEIKKIRTMVDHDIAQTEAFIQANREFSSYEKRVAFIAENLKYVRTRVDTLSSDYKNIFFDSYQEKIAQSLIGTMSMLAKKSVLMQMKNDLSVYTDLANLKANSAHERTFISFILSRSEKMSDTDLQLWDGIRKDEIIPVFDKIKNKILIPKLSHALNPELFTQMGRNERVQILYGTQSGIYPVTTTVWLSTLGKKIKTVDLPQNMLLSTAQKTVQSNTRRTNDVMMQYAIASLILLLLLFVLLLIYRNISKDRRLFEDTLKNIETVLSPEQQAELKDIIERRDTREIYGFLVETIKGANQAKDLFLANMSHEIRTPLNGIVGFTQLLKSTDPTPEQEEFITVIEHSSDNLLNIVNDILDLSKIKADKIELESIPFDPIEKFESAIESYGARAAEKDIELGVYIDPALPATLMGDPTKISQILVNLVSNAIKFTGMTGNVDVSIEKVSETDKDISLKFAVSDTGIGITEEQRKVIFDAFSQADVSTSRKFGGTGLGLAISGKLVSFMGGELDIESEEDKGSTFFFTLILKKSEQNLLREKPDMHTIHIGYMVPDMSIARAMDENLRAYVEYTGAEFTVYEGKVLLDMESSALPDILFINHRYCKRADELEAYVNLDTKTVVVTTGDLKGKLENIEDSIDRVFYKPINLSKTLKSLEIINEESVKDKDDQVTKSKERFENIHALVAEDNAINQKLIQNVLEGLGVDVTLANNGEEAVSLRRQNEYDIVFMDIQMPVMGGIEATQQILEFEEKNRKHHVPIIALTANALHGDREKYIEAGMDNYASKPIDLDDIRRLIGEYFPYKILEIDKDQTVEEKKIEKNSEEEAVEKLSVISNDESKEEDIKTDDAADTVPGITSDILLYKVTPLAAHLYVSIFDNLGYSVEIAESENAFIDKLEIGHYSYVLFDEEPFAQMPCLIVDLIKDRDAVPFVFASDQNSKDICCDSLSMEPAVEELKSKLSI</sequence>
<protein>
    <recommendedName>
        <fullName evidence="2">histidine kinase</fullName>
        <ecNumber evidence="2">2.7.13.3</ecNumber>
    </recommendedName>
</protein>
<keyword evidence="6" id="KW-0902">Two-component regulatory system</keyword>
<evidence type="ECO:0000259" key="8">
    <source>
        <dbReference type="PROSITE" id="PS50109"/>
    </source>
</evidence>
<feature type="domain" description="Response regulatory" evidence="9">
    <location>
        <begin position="758"/>
        <end position="877"/>
    </location>
</feature>
<dbReference type="CDD" id="cd00082">
    <property type="entry name" value="HisKA"/>
    <property type="match status" value="1"/>
</dbReference>
<dbReference type="Pfam" id="PF00512">
    <property type="entry name" value="HisKA"/>
    <property type="match status" value="1"/>
</dbReference>
<dbReference type="InterPro" id="IPR003594">
    <property type="entry name" value="HATPase_dom"/>
</dbReference>
<dbReference type="PROSITE" id="PS50110">
    <property type="entry name" value="RESPONSE_REGULATORY"/>
    <property type="match status" value="1"/>
</dbReference>
<dbReference type="SMART" id="SM00387">
    <property type="entry name" value="HATPase_c"/>
    <property type="match status" value="1"/>
</dbReference>
<feature type="transmembrane region" description="Helical" evidence="7">
    <location>
        <begin position="303"/>
        <end position="324"/>
    </location>
</feature>
<dbReference type="Pfam" id="PF08376">
    <property type="entry name" value="NIT"/>
    <property type="match status" value="1"/>
</dbReference>
<evidence type="ECO:0000256" key="6">
    <source>
        <dbReference type="ARBA" id="ARBA00023012"/>
    </source>
</evidence>
<evidence type="ECO:0000256" key="5">
    <source>
        <dbReference type="ARBA" id="ARBA00022777"/>
    </source>
</evidence>
<dbReference type="SMART" id="SM00448">
    <property type="entry name" value="REC"/>
    <property type="match status" value="1"/>
</dbReference>
<dbReference type="PRINTS" id="PR00344">
    <property type="entry name" value="BCTRLSENSOR"/>
</dbReference>
<evidence type="ECO:0000313" key="10">
    <source>
        <dbReference type="EMBL" id="SFV50350.1"/>
    </source>
</evidence>
<dbReference type="EMBL" id="FPHD01000007">
    <property type="protein sequence ID" value="SFV50350.1"/>
    <property type="molecule type" value="Genomic_DNA"/>
</dbReference>
<dbReference type="CDD" id="cd17546">
    <property type="entry name" value="REC_hyHK_CKI1_RcsC-like"/>
    <property type="match status" value="1"/>
</dbReference>
<feature type="transmembrane region" description="Helical" evidence="7">
    <location>
        <begin position="9"/>
        <end position="29"/>
    </location>
</feature>
<dbReference type="InterPro" id="IPR003661">
    <property type="entry name" value="HisK_dim/P_dom"/>
</dbReference>
<gene>
    <name evidence="10" type="ORF">MNB_SV-8-467</name>
</gene>
<name>A0A1W1B9Y5_9ZZZZ</name>
<dbReference type="Gene3D" id="3.30.565.10">
    <property type="entry name" value="Histidine kinase-like ATPase, C-terminal domain"/>
    <property type="match status" value="1"/>
</dbReference>
<dbReference type="Pfam" id="PF00072">
    <property type="entry name" value="Response_reg"/>
    <property type="match status" value="1"/>
</dbReference>
<dbReference type="SUPFAM" id="SSF52172">
    <property type="entry name" value="CheY-like"/>
    <property type="match status" value="1"/>
</dbReference>
<reference evidence="10" key="1">
    <citation type="submission" date="2016-10" db="EMBL/GenBank/DDBJ databases">
        <authorList>
            <person name="de Groot N.N."/>
        </authorList>
    </citation>
    <scope>NUCLEOTIDE SEQUENCE</scope>
</reference>
<dbReference type="CDD" id="cd16922">
    <property type="entry name" value="HATPase_EvgS-ArcB-TorS-like"/>
    <property type="match status" value="1"/>
</dbReference>
<dbReference type="SUPFAM" id="SSF55874">
    <property type="entry name" value="ATPase domain of HSP90 chaperone/DNA topoisomerase II/histidine kinase"/>
    <property type="match status" value="1"/>
</dbReference>
<dbReference type="PANTHER" id="PTHR45339:SF1">
    <property type="entry name" value="HYBRID SIGNAL TRANSDUCTION HISTIDINE KINASE J"/>
    <property type="match status" value="1"/>
</dbReference>
<keyword evidence="4" id="KW-0808">Transferase</keyword>
<accession>A0A1W1B9Y5</accession>
<dbReference type="InterPro" id="IPR004358">
    <property type="entry name" value="Sig_transdc_His_kin-like_C"/>
</dbReference>
<dbReference type="GO" id="GO:0000155">
    <property type="term" value="F:phosphorelay sensor kinase activity"/>
    <property type="evidence" value="ECO:0007669"/>
    <property type="project" value="InterPro"/>
</dbReference>
<keyword evidence="5 10" id="KW-0418">Kinase</keyword>
<dbReference type="Pfam" id="PF02518">
    <property type="entry name" value="HATPase_c"/>
    <property type="match status" value="1"/>
</dbReference>
<proteinExistence type="predicted"/>
<dbReference type="FunFam" id="3.30.565.10:FF:000010">
    <property type="entry name" value="Sensor histidine kinase RcsC"/>
    <property type="match status" value="1"/>
</dbReference>
<evidence type="ECO:0000256" key="1">
    <source>
        <dbReference type="ARBA" id="ARBA00000085"/>
    </source>
</evidence>